<organism evidence="5 6">
    <name type="scientific">Dunaliella salina</name>
    <name type="common">Green alga</name>
    <name type="synonym">Protococcus salinus</name>
    <dbReference type="NCBI Taxonomy" id="3046"/>
    <lineage>
        <taxon>Eukaryota</taxon>
        <taxon>Viridiplantae</taxon>
        <taxon>Chlorophyta</taxon>
        <taxon>core chlorophytes</taxon>
        <taxon>Chlorophyceae</taxon>
        <taxon>CS clade</taxon>
        <taxon>Chlamydomonadales</taxon>
        <taxon>Dunaliellaceae</taxon>
        <taxon>Dunaliella</taxon>
    </lineage>
</organism>
<dbReference type="InterPro" id="IPR039910">
    <property type="entry name" value="D15-like"/>
</dbReference>
<dbReference type="PROSITE" id="PS51779">
    <property type="entry name" value="POTRA"/>
    <property type="match status" value="1"/>
</dbReference>
<dbReference type="InterPro" id="IPR010827">
    <property type="entry name" value="BamA/TamA_POTRA"/>
</dbReference>
<keyword evidence="6" id="KW-1185">Reference proteome</keyword>
<keyword evidence="1" id="KW-1002">Plastid outer membrane</keyword>
<evidence type="ECO:0000256" key="3">
    <source>
        <dbReference type="ARBA" id="ARBA00024013"/>
    </source>
</evidence>
<proteinExistence type="predicted"/>
<keyword evidence="2" id="KW-0472">Membrane</keyword>
<feature type="domain" description="POTRA" evidence="4">
    <location>
        <begin position="250"/>
        <end position="337"/>
    </location>
</feature>
<dbReference type="Pfam" id="PF01103">
    <property type="entry name" value="Omp85"/>
    <property type="match status" value="1"/>
</dbReference>
<dbReference type="InterPro" id="IPR000184">
    <property type="entry name" value="Bac_surfAg_D15"/>
</dbReference>
<sequence length="668" mass="72096">MWPKLPPNPLQLLWDGAERGWGALSAGMNNAAGPGPSSVQHQQQQHLQFNLPPVGGRRIVRMPLPLPLASISSSSQSLQPVPQLVGNPALRQKQAEARKDAPQERILISEVEILGVEGELKEVAENALRTHPNFAYTLSEVKQDVARVFNTGFFRACVPDAVDTRDGVKLIIRVTPNDEIRGMVAMGANVLPNSVVQDTFKDLYGKTLNFVTFKQAINTLDKWYHDRGILGQVTDFDIHDGIVSLECAEATVGDVKLTFIDGKTQQPVESPRTRPEVILRHMTTAPGQVYNLKQAKRDIASIYATGLFEDVNVTPNESESSTEAAPKLDLTVNLVERKTGGLGAGGGLSTQARSEGALPGFVGSFSYNERNLFGLNQKLSALVEIGQVDKIFRVQHTDPWLLGDKHRTSRTIQVMNNRSSGAMVHGGMEDPRIMREDVSASGNLDLVIGRLFAGVEFQRPLSAGWAGTLGVSGQRTTCLGEHGHHISLDRFQVPLTCSVNPDDDSQLSMSAEVGLPLSRSWLKFLRLRGRVDKPVPLLGPLTLHLRGRGGSVVGDLPPYEAFPIGGTNSVRGYAEGGVGSGRHWLEGTAELQAPLVSVLSGSLFADWGSDLKSGASVIGNPAGLRGKPGQGYGYGAGIRADTPIGPLRLEYAWNAHRVGRFHVGVGYG</sequence>
<dbReference type="PANTHER" id="PTHR12815:SF32">
    <property type="entry name" value="OUTER ENVELOPE PROTEIN 80, CHLOROPLASTIC"/>
    <property type="match status" value="1"/>
</dbReference>
<dbReference type="Gene3D" id="3.10.20.310">
    <property type="entry name" value="membrane protein fhac"/>
    <property type="match status" value="3"/>
</dbReference>
<evidence type="ECO:0000313" key="5">
    <source>
        <dbReference type="EMBL" id="KAF5835670.1"/>
    </source>
</evidence>
<accession>A0ABQ7GM35</accession>
<dbReference type="PANTHER" id="PTHR12815">
    <property type="entry name" value="SORTING AND ASSEMBLY MACHINERY SAMM50 PROTEIN FAMILY MEMBER"/>
    <property type="match status" value="1"/>
</dbReference>
<dbReference type="EMBL" id="MU069694">
    <property type="protein sequence ID" value="KAF5835670.1"/>
    <property type="molecule type" value="Genomic_DNA"/>
</dbReference>
<evidence type="ECO:0000259" key="4">
    <source>
        <dbReference type="PROSITE" id="PS51779"/>
    </source>
</evidence>
<dbReference type="Gene3D" id="2.40.160.50">
    <property type="entry name" value="membrane protein fhac: a member of the omp85/tpsb transporter family"/>
    <property type="match status" value="1"/>
</dbReference>
<gene>
    <name evidence="5" type="ORF">DUNSADRAFT_7030</name>
</gene>
<reference evidence="5" key="1">
    <citation type="submission" date="2017-08" db="EMBL/GenBank/DDBJ databases">
        <authorList>
            <person name="Polle J.E."/>
            <person name="Barry K."/>
            <person name="Cushman J."/>
            <person name="Schmutz J."/>
            <person name="Tran D."/>
            <person name="Hathwaick L.T."/>
            <person name="Yim W.C."/>
            <person name="Jenkins J."/>
            <person name="Mckie-Krisberg Z.M."/>
            <person name="Prochnik S."/>
            <person name="Lindquist E."/>
            <person name="Dockter R.B."/>
            <person name="Adam C."/>
            <person name="Molina H."/>
            <person name="Bunkerborg J."/>
            <person name="Jin E."/>
            <person name="Buchheim M."/>
            <person name="Magnuson J."/>
        </authorList>
    </citation>
    <scope>NUCLEOTIDE SEQUENCE</scope>
    <source>
        <strain evidence="5">CCAP 19/18</strain>
    </source>
</reference>
<keyword evidence="1" id="KW-0934">Plastid</keyword>
<comment type="subcellular location">
    <subcellularLocation>
        <location evidence="3">Plastid</location>
        <location evidence="3">Chloroplast outer membrane</location>
    </subcellularLocation>
</comment>
<dbReference type="Pfam" id="PF07244">
    <property type="entry name" value="POTRA"/>
    <property type="match status" value="2"/>
</dbReference>
<comment type="caution">
    <text evidence="5">The sequence shown here is derived from an EMBL/GenBank/DDBJ whole genome shotgun (WGS) entry which is preliminary data.</text>
</comment>
<evidence type="ECO:0000256" key="2">
    <source>
        <dbReference type="ARBA" id="ARBA00023136"/>
    </source>
</evidence>
<name>A0ABQ7GM35_DUNSA</name>
<dbReference type="Proteomes" id="UP000815325">
    <property type="component" value="Unassembled WGS sequence"/>
</dbReference>
<evidence type="ECO:0000256" key="1">
    <source>
        <dbReference type="ARBA" id="ARBA00022805"/>
    </source>
</evidence>
<dbReference type="InterPro" id="IPR034746">
    <property type="entry name" value="POTRA"/>
</dbReference>
<protein>
    <submittedName>
        <fullName evidence="5">Surface antigen-domain-containing protein</fullName>
    </submittedName>
</protein>
<evidence type="ECO:0000313" key="6">
    <source>
        <dbReference type="Proteomes" id="UP000815325"/>
    </source>
</evidence>